<dbReference type="SUPFAM" id="SSF53335">
    <property type="entry name" value="S-adenosyl-L-methionine-dependent methyltransferases"/>
    <property type="match status" value="1"/>
</dbReference>
<comment type="caution">
    <text evidence="2">The sequence shown here is derived from an EMBL/GenBank/DDBJ whole genome shotgun (WGS) entry which is preliminary data.</text>
</comment>
<dbReference type="Pfam" id="PF13649">
    <property type="entry name" value="Methyltransf_25"/>
    <property type="match status" value="1"/>
</dbReference>
<keyword evidence="2" id="KW-0489">Methyltransferase</keyword>
<reference evidence="3" key="1">
    <citation type="journal article" date="2019" name="Int. J. Syst. Evol. Microbiol.">
        <title>The Global Catalogue of Microorganisms (GCM) 10K type strain sequencing project: providing services to taxonomists for standard genome sequencing and annotation.</title>
        <authorList>
            <consortium name="The Broad Institute Genomics Platform"/>
            <consortium name="The Broad Institute Genome Sequencing Center for Infectious Disease"/>
            <person name="Wu L."/>
            <person name="Ma J."/>
        </authorList>
    </citation>
    <scope>NUCLEOTIDE SEQUENCE [LARGE SCALE GENOMIC DNA]</scope>
    <source>
        <strain evidence="3">NBRC 101365</strain>
    </source>
</reference>
<dbReference type="GO" id="GO:0008168">
    <property type="term" value="F:methyltransferase activity"/>
    <property type="evidence" value="ECO:0007669"/>
    <property type="project" value="UniProtKB-KW"/>
</dbReference>
<sequence length="205" mass="22192">MADPSSELRLSNPGTSRADFRRFFRAWVSNPRRVAAVAPSSDALARVITREVTPDMGPVLELGPGTGVFTRALLARGVEEGDLTLIEFGPDFARILEARYPQARVLSMDAAHLAKEAIFEGRPVGAAVSGLPLLIMPPQQAEDIVAGVFHYMRPGGALYQFTYGPRCPVPRATLDRLGLKAVRIGGALWNIPPAGVYRITRKDGN</sequence>
<organism evidence="2 3">
    <name type="scientific">Labrys miyagiensis</name>
    <dbReference type="NCBI Taxonomy" id="346912"/>
    <lineage>
        <taxon>Bacteria</taxon>
        <taxon>Pseudomonadati</taxon>
        <taxon>Pseudomonadota</taxon>
        <taxon>Alphaproteobacteria</taxon>
        <taxon>Hyphomicrobiales</taxon>
        <taxon>Xanthobacteraceae</taxon>
        <taxon>Labrys</taxon>
    </lineage>
</organism>
<evidence type="ECO:0000313" key="2">
    <source>
        <dbReference type="EMBL" id="GLS17531.1"/>
    </source>
</evidence>
<feature type="domain" description="Methyltransferase" evidence="1">
    <location>
        <begin position="59"/>
        <end position="156"/>
    </location>
</feature>
<proteinExistence type="predicted"/>
<name>A0ABQ6CAW9_9HYPH</name>
<dbReference type="RefSeq" id="WP_284310345.1">
    <property type="nucleotide sequence ID" value="NZ_BSPC01000005.1"/>
</dbReference>
<gene>
    <name evidence="2" type="ORF">GCM10007874_05460</name>
</gene>
<evidence type="ECO:0000313" key="3">
    <source>
        <dbReference type="Proteomes" id="UP001156882"/>
    </source>
</evidence>
<evidence type="ECO:0000259" key="1">
    <source>
        <dbReference type="Pfam" id="PF13649"/>
    </source>
</evidence>
<keyword evidence="3" id="KW-1185">Reference proteome</keyword>
<dbReference type="Gene3D" id="3.40.50.150">
    <property type="entry name" value="Vaccinia Virus protein VP39"/>
    <property type="match status" value="1"/>
</dbReference>
<dbReference type="InterPro" id="IPR029063">
    <property type="entry name" value="SAM-dependent_MTases_sf"/>
</dbReference>
<protein>
    <submittedName>
        <fullName evidence="2">SAM-dependent methyltransferase</fullName>
    </submittedName>
</protein>
<dbReference type="InterPro" id="IPR041698">
    <property type="entry name" value="Methyltransf_25"/>
</dbReference>
<accession>A0ABQ6CAW9</accession>
<dbReference type="GO" id="GO:0032259">
    <property type="term" value="P:methylation"/>
    <property type="evidence" value="ECO:0007669"/>
    <property type="project" value="UniProtKB-KW"/>
</dbReference>
<keyword evidence="2" id="KW-0808">Transferase</keyword>
<dbReference type="Proteomes" id="UP001156882">
    <property type="component" value="Unassembled WGS sequence"/>
</dbReference>
<dbReference type="EMBL" id="BSPC01000005">
    <property type="protein sequence ID" value="GLS17531.1"/>
    <property type="molecule type" value="Genomic_DNA"/>
</dbReference>